<organism evidence="6 7">
    <name type="scientific">Malassezia furfur</name>
    <name type="common">Pityriasis versicolor infection agent</name>
    <name type="synonym">Pityrosporum furfur</name>
    <dbReference type="NCBI Taxonomy" id="55194"/>
    <lineage>
        <taxon>Eukaryota</taxon>
        <taxon>Fungi</taxon>
        <taxon>Dikarya</taxon>
        <taxon>Basidiomycota</taxon>
        <taxon>Ustilaginomycotina</taxon>
        <taxon>Malasseziomycetes</taxon>
        <taxon>Malasseziales</taxon>
        <taxon>Malasseziaceae</taxon>
        <taxon>Malassezia</taxon>
    </lineage>
</organism>
<keyword evidence="4" id="KW-0687">Ribonucleoprotein</keyword>
<keyword evidence="2" id="KW-0963">Cytoplasm</keyword>
<evidence type="ECO:0000313" key="6">
    <source>
        <dbReference type="EMBL" id="WFD47375.1"/>
    </source>
</evidence>
<evidence type="ECO:0000256" key="2">
    <source>
        <dbReference type="ARBA" id="ARBA00022490"/>
    </source>
</evidence>
<feature type="region of interest" description="Disordered" evidence="5">
    <location>
        <begin position="271"/>
        <end position="310"/>
    </location>
</feature>
<accession>A0ABY8ESI1</accession>
<dbReference type="InterPro" id="IPR002778">
    <property type="entry name" value="Signal_recog_particle_SRP19"/>
</dbReference>
<feature type="region of interest" description="Disordered" evidence="5">
    <location>
        <begin position="181"/>
        <end position="221"/>
    </location>
</feature>
<dbReference type="Proteomes" id="UP000818624">
    <property type="component" value="Chromosome 2"/>
</dbReference>
<dbReference type="EMBL" id="CP046235">
    <property type="protein sequence ID" value="WFD47375.1"/>
    <property type="molecule type" value="Genomic_DNA"/>
</dbReference>
<dbReference type="PANTHER" id="PTHR17453">
    <property type="entry name" value="SIGNAL RECOGNITION PARTICLE 19 KD PROTEIN"/>
    <property type="match status" value="1"/>
</dbReference>
<dbReference type="InterPro" id="IPR036521">
    <property type="entry name" value="SRP19-like_sf"/>
</dbReference>
<reference evidence="6 7" key="1">
    <citation type="journal article" date="2020" name="Elife">
        <title>Loss of centromere function drives karyotype evolution in closely related Malassezia species.</title>
        <authorList>
            <person name="Sankaranarayanan S.R."/>
            <person name="Ianiri G."/>
            <person name="Coelho M.A."/>
            <person name="Reza M.H."/>
            <person name="Thimmappa B.C."/>
            <person name="Ganguly P."/>
            <person name="Vadnala R.N."/>
            <person name="Sun S."/>
            <person name="Siddharthan R."/>
            <person name="Tellgren-Roth C."/>
            <person name="Dawson T.L."/>
            <person name="Heitman J."/>
            <person name="Sanyal K."/>
        </authorList>
    </citation>
    <scope>NUCLEOTIDE SEQUENCE [LARGE SCALE GENOMIC DNA]</scope>
    <source>
        <strain evidence="6">CBS14141</strain>
    </source>
</reference>
<proteinExistence type="predicted"/>
<feature type="compositionally biased region" description="Polar residues" evidence="5">
    <location>
        <begin position="56"/>
        <end position="69"/>
    </location>
</feature>
<keyword evidence="3" id="KW-0733">Signal recognition particle</keyword>
<evidence type="ECO:0000256" key="5">
    <source>
        <dbReference type="SAM" id="MobiDB-lite"/>
    </source>
</evidence>
<dbReference type="PANTHER" id="PTHR17453:SF0">
    <property type="entry name" value="SIGNAL RECOGNITION PARTICLE 19 KDA PROTEIN"/>
    <property type="match status" value="1"/>
</dbReference>
<evidence type="ECO:0000256" key="3">
    <source>
        <dbReference type="ARBA" id="ARBA00023135"/>
    </source>
</evidence>
<comment type="subcellular location">
    <subcellularLocation>
        <location evidence="1">Cytoplasm</location>
    </subcellularLocation>
</comment>
<feature type="compositionally biased region" description="Basic residues" evidence="5">
    <location>
        <begin position="299"/>
        <end position="310"/>
    </location>
</feature>
<gene>
    <name evidence="6" type="primary">SEC65</name>
    <name evidence="6" type="ORF">GLX27_002026</name>
</gene>
<evidence type="ECO:0000256" key="1">
    <source>
        <dbReference type="ARBA" id="ARBA00004496"/>
    </source>
</evidence>
<dbReference type="Gene3D" id="3.30.56.30">
    <property type="entry name" value="Signal recognition particle, SRP19-like subunit"/>
    <property type="match status" value="1"/>
</dbReference>
<feature type="compositionally biased region" description="Polar residues" evidence="5">
    <location>
        <begin position="206"/>
        <end position="215"/>
    </location>
</feature>
<feature type="region of interest" description="Disordered" evidence="5">
    <location>
        <begin position="43"/>
        <end position="79"/>
    </location>
</feature>
<keyword evidence="7" id="KW-1185">Reference proteome</keyword>
<dbReference type="Pfam" id="PF01922">
    <property type="entry name" value="SRP19"/>
    <property type="match status" value="1"/>
</dbReference>
<protein>
    <submittedName>
        <fullName evidence="6">Signal recognition particle subunit</fullName>
    </submittedName>
</protein>
<sequence length="310" mass="33515">MTARSATVEEFNDDTDFALPGVSSSQDVAMPSVDMMQEMMAQMGGGASAGAPSGANSNVRTMSRHTTPNVADGGEEDGPHKHWTSVYPMYLDAKQRYRKGCRRVAYDKAILYPNSQYISNAAKHLKLEYMHEPYRTHPRDWANPGRVKVRLYNDDGSAVRADIPTKQKLLEAIAANLQAVTGGKPPPLPTLSKPARASADTKDNTKAATSGTASGKQALRARERRIRRMQVPSTLPPHSPAMPAGMLSMDLSKMAGAAGAMPGMGPLGSMMSSMGLGDDDDEPAEEEKPAARQQPALGRRQRKRVVRIAR</sequence>
<dbReference type="SUPFAM" id="SSF69695">
    <property type="entry name" value="SRP19"/>
    <property type="match status" value="1"/>
</dbReference>
<evidence type="ECO:0000313" key="7">
    <source>
        <dbReference type="Proteomes" id="UP000818624"/>
    </source>
</evidence>
<evidence type="ECO:0000256" key="4">
    <source>
        <dbReference type="ARBA" id="ARBA00023274"/>
    </source>
</evidence>
<name>A0ABY8ESI1_MALFU</name>